<protein>
    <submittedName>
        <fullName evidence="1">Uncharacterized protein</fullName>
    </submittedName>
</protein>
<dbReference type="Proteomes" id="UP001163603">
    <property type="component" value="Chromosome 5"/>
</dbReference>
<proteinExistence type="predicted"/>
<dbReference type="EMBL" id="CM047740">
    <property type="protein sequence ID" value="KAJ0040827.1"/>
    <property type="molecule type" value="Genomic_DNA"/>
</dbReference>
<comment type="caution">
    <text evidence="1">The sequence shown here is derived from an EMBL/GenBank/DDBJ whole genome shotgun (WGS) entry which is preliminary data.</text>
</comment>
<accession>A0ACC0YQZ5</accession>
<reference evidence="2" key="1">
    <citation type="journal article" date="2023" name="G3 (Bethesda)">
        <title>Genome assembly and association tests identify interacting loci associated with vigor, precocity, and sex in interspecific pistachio rootstocks.</title>
        <authorList>
            <person name="Palmer W."/>
            <person name="Jacygrad E."/>
            <person name="Sagayaradj S."/>
            <person name="Cavanaugh K."/>
            <person name="Han R."/>
            <person name="Bertier L."/>
            <person name="Beede B."/>
            <person name="Kafkas S."/>
            <person name="Golino D."/>
            <person name="Preece J."/>
            <person name="Michelmore R."/>
        </authorList>
    </citation>
    <scope>NUCLEOTIDE SEQUENCE [LARGE SCALE GENOMIC DNA]</scope>
</reference>
<evidence type="ECO:0000313" key="2">
    <source>
        <dbReference type="Proteomes" id="UP001163603"/>
    </source>
</evidence>
<name>A0ACC0YQZ5_9ROSI</name>
<evidence type="ECO:0000313" key="1">
    <source>
        <dbReference type="EMBL" id="KAJ0040827.1"/>
    </source>
</evidence>
<sequence length="296" mass="34104">MARQHGSGDRVDYAFIFHFPHVASLSNKPLISILQADSSLRRSDEEIALLDSYASIKSNLVIKSGKKLRRKRAHSPHEDENDSIELPCPQCGTEVSGFRCNPNTVHLQCHACGGMMPSRTDINVPQHCVGCDRAFCGAYWQAQVVNRSDIHPMCSHDTFKPISERTLSRIPFVAHEMNRREQDITERCIRQTGRTLQDVISDWIGKFNNREIDRTRLPLNHAEVITAGTHTCNECYDKLVSFLLYWFRITTPKHCLPQDVRQREDCWYGHACRTQHHNEEHARKRNHVCRPTRGTH</sequence>
<organism evidence="1 2">
    <name type="scientific">Pistacia integerrima</name>
    <dbReference type="NCBI Taxonomy" id="434235"/>
    <lineage>
        <taxon>Eukaryota</taxon>
        <taxon>Viridiplantae</taxon>
        <taxon>Streptophyta</taxon>
        <taxon>Embryophyta</taxon>
        <taxon>Tracheophyta</taxon>
        <taxon>Spermatophyta</taxon>
        <taxon>Magnoliopsida</taxon>
        <taxon>eudicotyledons</taxon>
        <taxon>Gunneridae</taxon>
        <taxon>Pentapetalae</taxon>
        <taxon>rosids</taxon>
        <taxon>malvids</taxon>
        <taxon>Sapindales</taxon>
        <taxon>Anacardiaceae</taxon>
        <taxon>Pistacia</taxon>
    </lineage>
</organism>
<gene>
    <name evidence="1" type="ORF">Pint_27543</name>
</gene>
<keyword evidence="2" id="KW-1185">Reference proteome</keyword>